<accession>A4TA19</accession>
<evidence type="ECO:0000313" key="2">
    <source>
        <dbReference type="EMBL" id="ABP45948.1"/>
    </source>
</evidence>
<dbReference type="HOGENOM" id="CLU_020027_11_1_11"/>
<dbReference type="AlphaFoldDB" id="A4TA19"/>
<reference evidence="2" key="2">
    <citation type="journal article" date="2013" name="PLoS ONE">
        <title>A Gene Expression Study of the Activities of Aromatic Ring-Cleavage Dioxygenases in Mycobacterium gilvum PYR-GCK to Changes in Salinity and pH during Pyrene Degradation.</title>
        <authorList>
            <person name="Badejo A.C."/>
            <person name="Badejo A.O."/>
            <person name="Shin K.H."/>
            <person name="Chai Y.G."/>
        </authorList>
    </citation>
    <scope>NUCLEOTIDE SEQUENCE [LARGE SCALE GENOMIC DNA]</scope>
    <source>
        <strain evidence="2">PYR-GCK</strain>
    </source>
</reference>
<dbReference type="eggNOG" id="COG1680">
    <property type="taxonomic scope" value="Bacteria"/>
</dbReference>
<dbReference type="STRING" id="350054.Mflv_3473"/>
<dbReference type="KEGG" id="mgi:Mflv_3473"/>
<dbReference type="InterPro" id="IPR012338">
    <property type="entry name" value="Beta-lactam/transpept-like"/>
</dbReference>
<dbReference type="InterPro" id="IPR001466">
    <property type="entry name" value="Beta-lactam-related"/>
</dbReference>
<feature type="domain" description="Beta-lactamase-related" evidence="1">
    <location>
        <begin position="21"/>
        <end position="376"/>
    </location>
</feature>
<dbReference type="EMBL" id="CP000656">
    <property type="protein sequence ID" value="ABP45948.1"/>
    <property type="molecule type" value="Genomic_DNA"/>
</dbReference>
<dbReference type="Gene3D" id="3.40.710.10">
    <property type="entry name" value="DD-peptidase/beta-lactamase superfamily"/>
    <property type="match status" value="1"/>
</dbReference>
<reference evidence="2" key="1">
    <citation type="submission" date="2007-04" db="EMBL/GenBank/DDBJ databases">
        <authorList>
            <consortium name="US DOE Joint Genome Institute"/>
            <person name="Copeland A."/>
            <person name="Lucas S."/>
            <person name="Lapidus A."/>
            <person name="Barry K."/>
            <person name="Detter J.C."/>
            <person name="Glavina del Rio T."/>
            <person name="Hammon N."/>
            <person name="Israni S."/>
            <person name="Dalin E."/>
            <person name="Tice H."/>
            <person name="Pitluck S."/>
            <person name="Chain P."/>
            <person name="Malfatti S."/>
            <person name="Shin M."/>
            <person name="Vergez L."/>
            <person name="Schmutz J."/>
            <person name="Larimer F."/>
            <person name="Land M."/>
            <person name="Hauser L."/>
            <person name="Kyrpides N."/>
            <person name="Mikhailova N."/>
            <person name="Miller C."/>
            <person name="Richardson P."/>
        </authorList>
    </citation>
    <scope>NUCLEOTIDE SEQUENCE</scope>
    <source>
        <strain evidence="2">PYR-GCK</strain>
    </source>
</reference>
<gene>
    <name evidence="2" type="ordered locus">Mflv_3473</name>
</gene>
<sequence length="392" mass="42299">MSSLLCTSPARRYGMGFERIDDLLHRVTGDGSLHGVAATVVGRDGVLYEGASGSATPNSMFRNASMTKAVATTGALQLVEQGRVDLDAPVSSIVPEFGELQVLEGFDDGAPVLRAPRTQATVRQLMTHTAGCGYHFLNENLYRYCTEFGFPDPFSGMKKSISAPLVHDPGTVWEYGVNTDWLGMVVEAVSGQTLGDYLTEHVYRPLGMTDSTFAPSDEQRARLLPVHSRAADGSLAPTDLDLPEAPQWDAAGHGSYGTVADYGRFVRAWLNDGELDGTRILKAETVELALRDHLDGAPLPTKMEPTVPELAKAVELLPVPQGWGLGFHLYHVDLPGMRSAGSGDWSGLFNSFFWIDRTAGIGGVIATQLLPFFDDTMVETILAFEAAVYASL</sequence>
<dbReference type="PANTHER" id="PTHR43283:SF3">
    <property type="entry name" value="BETA-LACTAMASE FAMILY PROTEIN (AFU_ORTHOLOGUE AFUA_5G07500)"/>
    <property type="match status" value="1"/>
</dbReference>
<evidence type="ECO:0000259" key="1">
    <source>
        <dbReference type="Pfam" id="PF00144"/>
    </source>
</evidence>
<organism evidence="2">
    <name type="scientific">Mycolicibacterium gilvum (strain PYR-GCK)</name>
    <name type="common">Mycobacterium gilvum (strain PYR-GCK)</name>
    <dbReference type="NCBI Taxonomy" id="350054"/>
    <lineage>
        <taxon>Bacteria</taxon>
        <taxon>Bacillati</taxon>
        <taxon>Actinomycetota</taxon>
        <taxon>Actinomycetes</taxon>
        <taxon>Mycobacteriales</taxon>
        <taxon>Mycobacteriaceae</taxon>
        <taxon>Mycolicibacterium</taxon>
    </lineage>
</organism>
<name>A4TA19_MYCGI</name>
<protein>
    <submittedName>
        <fullName evidence="2">Beta-lactamase</fullName>
    </submittedName>
</protein>
<dbReference type="Pfam" id="PF00144">
    <property type="entry name" value="Beta-lactamase"/>
    <property type="match status" value="1"/>
</dbReference>
<dbReference type="MEROPS" id="S12.950"/>
<dbReference type="SUPFAM" id="SSF56601">
    <property type="entry name" value="beta-lactamase/transpeptidase-like"/>
    <property type="match status" value="1"/>
</dbReference>
<proteinExistence type="predicted"/>
<dbReference type="InterPro" id="IPR050789">
    <property type="entry name" value="Diverse_Enzym_Activities"/>
</dbReference>
<dbReference type="PANTHER" id="PTHR43283">
    <property type="entry name" value="BETA-LACTAMASE-RELATED"/>
    <property type="match status" value="1"/>
</dbReference>